<dbReference type="Pfam" id="PF00406">
    <property type="entry name" value="ADK"/>
    <property type="match status" value="1"/>
</dbReference>
<dbReference type="OMA" id="HEEFXIT"/>
<keyword evidence="9" id="KW-1185">Reference proteome</keyword>
<feature type="non-terminal residue" evidence="8">
    <location>
        <position position="1"/>
    </location>
</feature>
<dbReference type="InterPro" id="IPR033690">
    <property type="entry name" value="Adenylat_kinase_CS"/>
</dbReference>
<dbReference type="Gene3D" id="3.40.50.300">
    <property type="entry name" value="P-loop containing nucleotide triphosphate hydrolases"/>
    <property type="match status" value="1"/>
</dbReference>
<dbReference type="PRINTS" id="PR00094">
    <property type="entry name" value="ADENYLTKNASE"/>
</dbReference>
<evidence type="ECO:0000256" key="2">
    <source>
        <dbReference type="ARBA" id="ARBA00022741"/>
    </source>
</evidence>
<comment type="catalytic activity">
    <reaction evidence="5">
        <text>GTP + AMP = GDP + ADP</text>
        <dbReference type="Rhea" id="RHEA:29863"/>
        <dbReference type="ChEBI" id="CHEBI:37565"/>
        <dbReference type="ChEBI" id="CHEBI:58189"/>
        <dbReference type="ChEBI" id="CHEBI:456215"/>
        <dbReference type="ChEBI" id="CHEBI:456216"/>
    </reaction>
</comment>
<dbReference type="STRING" id="75743.A0A401P3I7"/>
<dbReference type="EMBL" id="BFAA01004401">
    <property type="protein sequence ID" value="GCB67694.1"/>
    <property type="molecule type" value="Genomic_DNA"/>
</dbReference>
<protein>
    <recommendedName>
        <fullName evidence="4">Adenylate kinase 3</fullName>
    </recommendedName>
</protein>
<dbReference type="FunFam" id="3.40.50.300:FF:000106">
    <property type="entry name" value="Adenylate kinase mitochondrial"/>
    <property type="match status" value="1"/>
</dbReference>
<keyword evidence="1 6" id="KW-0808">Transferase</keyword>
<evidence type="ECO:0000256" key="5">
    <source>
        <dbReference type="ARBA" id="ARBA00048191"/>
    </source>
</evidence>
<evidence type="ECO:0000313" key="9">
    <source>
        <dbReference type="Proteomes" id="UP000288216"/>
    </source>
</evidence>
<name>A0A401P3I7_SCYTO</name>
<dbReference type="InterPro" id="IPR007862">
    <property type="entry name" value="Adenylate_kinase_lid-dom"/>
</dbReference>
<dbReference type="PANTHER" id="PTHR23359">
    <property type="entry name" value="NUCLEOTIDE KINASE"/>
    <property type="match status" value="1"/>
</dbReference>
<feature type="domain" description="Adenylate kinase active site lid" evidence="7">
    <location>
        <begin position="111"/>
        <end position="146"/>
    </location>
</feature>
<evidence type="ECO:0000313" key="8">
    <source>
        <dbReference type="EMBL" id="GCB67694.1"/>
    </source>
</evidence>
<dbReference type="GO" id="GO:0005524">
    <property type="term" value="F:ATP binding"/>
    <property type="evidence" value="ECO:0007669"/>
    <property type="project" value="InterPro"/>
</dbReference>
<sequence>AQRLAGYYNVCHLATGDMLRAMVATGSELGQKLKKTMDAGKLVSDEMVVELIDKNLDTPACKNGFLLDGFPRTVNQAQIFDKQLEKRSEKLDSVLELKIEDNLLITRICGRLIHQASGRSYHELYNPPKTPMEDDVTGEPLIKRSDDNEETLKSRLAAYHTQTKPLISYYQKKGLHTAVDATQPPDVVYSTILAAFSGAASI</sequence>
<evidence type="ECO:0000256" key="1">
    <source>
        <dbReference type="ARBA" id="ARBA00022679"/>
    </source>
</evidence>
<dbReference type="OrthoDB" id="439792at2759"/>
<dbReference type="SUPFAM" id="SSF52540">
    <property type="entry name" value="P-loop containing nucleoside triphosphate hydrolases"/>
    <property type="match status" value="1"/>
</dbReference>
<proteinExistence type="inferred from homology"/>
<reference evidence="8 9" key="1">
    <citation type="journal article" date="2018" name="Nat. Ecol. Evol.">
        <title>Shark genomes provide insights into elasmobranch evolution and the origin of vertebrates.</title>
        <authorList>
            <person name="Hara Y"/>
            <person name="Yamaguchi K"/>
            <person name="Onimaru K"/>
            <person name="Kadota M"/>
            <person name="Koyanagi M"/>
            <person name="Keeley SD"/>
            <person name="Tatsumi K"/>
            <person name="Tanaka K"/>
            <person name="Motone F"/>
            <person name="Kageyama Y"/>
            <person name="Nozu R"/>
            <person name="Adachi N"/>
            <person name="Nishimura O"/>
            <person name="Nakagawa R"/>
            <person name="Tanegashima C"/>
            <person name="Kiyatake I"/>
            <person name="Matsumoto R"/>
            <person name="Murakumo K"/>
            <person name="Nishida K"/>
            <person name="Terakita A"/>
            <person name="Kuratani S"/>
            <person name="Sato K"/>
            <person name="Hyodo S Kuraku.S."/>
        </authorList>
    </citation>
    <scope>NUCLEOTIDE SEQUENCE [LARGE SCALE GENOMIC DNA]</scope>
</reference>
<dbReference type="PROSITE" id="PS00113">
    <property type="entry name" value="ADENYLATE_KINASE"/>
    <property type="match status" value="1"/>
</dbReference>
<comment type="caution">
    <text evidence="8">The sequence shown here is derived from an EMBL/GenBank/DDBJ whole genome shotgun (WGS) entry which is preliminary data.</text>
</comment>
<dbReference type="GO" id="GO:0004017">
    <property type="term" value="F:AMP kinase activity"/>
    <property type="evidence" value="ECO:0007669"/>
    <property type="project" value="InterPro"/>
</dbReference>
<dbReference type="AlphaFoldDB" id="A0A401P3I7"/>
<evidence type="ECO:0000256" key="3">
    <source>
        <dbReference type="ARBA" id="ARBA00022777"/>
    </source>
</evidence>
<dbReference type="InterPro" id="IPR000850">
    <property type="entry name" value="Adenylat/UMP-CMP_kin"/>
</dbReference>
<dbReference type="InterPro" id="IPR006259">
    <property type="entry name" value="Adenyl_kin_sub"/>
</dbReference>
<dbReference type="CDD" id="cd01428">
    <property type="entry name" value="ADK"/>
    <property type="match status" value="1"/>
</dbReference>
<keyword evidence="3 6" id="KW-0418">Kinase</keyword>
<accession>A0A401P3I7</accession>
<dbReference type="HAMAP" id="MF_00235">
    <property type="entry name" value="Adenylate_kinase_Adk"/>
    <property type="match status" value="1"/>
</dbReference>
<evidence type="ECO:0000256" key="6">
    <source>
        <dbReference type="RuleBase" id="RU003330"/>
    </source>
</evidence>
<gene>
    <name evidence="8" type="ORF">scyTo_0010287</name>
</gene>
<dbReference type="InterPro" id="IPR027417">
    <property type="entry name" value="P-loop_NTPase"/>
</dbReference>
<dbReference type="NCBIfam" id="TIGR01351">
    <property type="entry name" value="adk"/>
    <property type="match status" value="1"/>
</dbReference>
<evidence type="ECO:0000256" key="4">
    <source>
        <dbReference type="ARBA" id="ARBA00047210"/>
    </source>
</evidence>
<evidence type="ECO:0000259" key="7">
    <source>
        <dbReference type="Pfam" id="PF05191"/>
    </source>
</evidence>
<dbReference type="Pfam" id="PF05191">
    <property type="entry name" value="ADK_lid"/>
    <property type="match status" value="1"/>
</dbReference>
<dbReference type="Proteomes" id="UP000288216">
    <property type="component" value="Unassembled WGS sequence"/>
</dbReference>
<comment type="similarity">
    <text evidence="6">Belongs to the adenylate kinase family.</text>
</comment>
<organism evidence="8 9">
    <name type="scientific">Scyliorhinus torazame</name>
    <name type="common">Cloudy catshark</name>
    <name type="synonym">Catulus torazame</name>
    <dbReference type="NCBI Taxonomy" id="75743"/>
    <lineage>
        <taxon>Eukaryota</taxon>
        <taxon>Metazoa</taxon>
        <taxon>Chordata</taxon>
        <taxon>Craniata</taxon>
        <taxon>Vertebrata</taxon>
        <taxon>Chondrichthyes</taxon>
        <taxon>Elasmobranchii</taxon>
        <taxon>Galeomorphii</taxon>
        <taxon>Galeoidea</taxon>
        <taxon>Carcharhiniformes</taxon>
        <taxon>Scyliorhinidae</taxon>
        <taxon>Scyliorhinus</taxon>
    </lineage>
</organism>
<keyword evidence="2" id="KW-0547">Nucleotide-binding</keyword>